<reference evidence="4 5" key="2">
    <citation type="submission" date="2023-11" db="UniProtKB">
        <authorList>
            <consortium name="WormBaseParasite"/>
        </authorList>
    </citation>
    <scope>IDENTIFICATION</scope>
</reference>
<dbReference type="PANTHER" id="PTHR37686">
    <property type="entry name" value="LD36006P"/>
    <property type="match status" value="1"/>
</dbReference>
<feature type="compositionally biased region" description="Basic and acidic residues" evidence="1">
    <location>
        <begin position="1837"/>
        <end position="1859"/>
    </location>
</feature>
<keyword evidence="2" id="KW-1133">Transmembrane helix</keyword>
<feature type="region of interest" description="Disordered" evidence="1">
    <location>
        <begin position="1813"/>
        <end position="1864"/>
    </location>
</feature>
<feature type="transmembrane region" description="Helical" evidence="2">
    <location>
        <begin position="760"/>
        <end position="787"/>
    </location>
</feature>
<dbReference type="WBParaSite" id="TREG1_9700.1">
    <property type="protein sequence ID" value="TREG1_9700.1"/>
    <property type="gene ID" value="TREG1_9700"/>
</dbReference>
<organism evidence="3 5">
    <name type="scientific">Trichobilharzia regenti</name>
    <name type="common">Nasal bird schistosome</name>
    <dbReference type="NCBI Taxonomy" id="157069"/>
    <lineage>
        <taxon>Eukaryota</taxon>
        <taxon>Metazoa</taxon>
        <taxon>Spiralia</taxon>
        <taxon>Lophotrochozoa</taxon>
        <taxon>Platyhelminthes</taxon>
        <taxon>Trematoda</taxon>
        <taxon>Digenea</taxon>
        <taxon>Strigeidida</taxon>
        <taxon>Schistosomatoidea</taxon>
        <taxon>Schistosomatidae</taxon>
        <taxon>Trichobilharzia</taxon>
    </lineage>
</organism>
<dbReference type="Pfam" id="PF25228">
    <property type="entry name" value="Lips"/>
    <property type="match status" value="1"/>
</dbReference>
<evidence type="ECO:0000256" key="2">
    <source>
        <dbReference type="SAM" id="Phobius"/>
    </source>
</evidence>
<reference evidence="3" key="1">
    <citation type="submission" date="2022-06" db="EMBL/GenBank/DDBJ databases">
        <authorList>
            <person name="Berger JAMES D."/>
            <person name="Berger JAMES D."/>
        </authorList>
    </citation>
    <scope>NUCLEOTIDE SEQUENCE [LARGE SCALE GENOMIC DNA]</scope>
</reference>
<evidence type="ECO:0000313" key="3">
    <source>
        <dbReference type="Proteomes" id="UP000050795"/>
    </source>
</evidence>
<feature type="compositionally biased region" description="Low complexity" evidence="1">
    <location>
        <begin position="1756"/>
        <end position="1768"/>
    </location>
</feature>
<proteinExistence type="predicted"/>
<feature type="transmembrane region" description="Helical" evidence="2">
    <location>
        <begin position="838"/>
        <end position="859"/>
    </location>
</feature>
<feature type="transmembrane region" description="Helical" evidence="2">
    <location>
        <begin position="728"/>
        <end position="753"/>
    </location>
</feature>
<feature type="transmembrane region" description="Helical" evidence="2">
    <location>
        <begin position="627"/>
        <end position="651"/>
    </location>
</feature>
<protein>
    <submittedName>
        <fullName evidence="4 5">Uncharacterized protein</fullName>
    </submittedName>
</protein>
<dbReference type="InterPro" id="IPR057435">
    <property type="entry name" value="Lips"/>
</dbReference>
<dbReference type="Proteomes" id="UP000050795">
    <property type="component" value="Unassembled WGS sequence"/>
</dbReference>
<accession>A0AA85KLU6</accession>
<evidence type="ECO:0000313" key="4">
    <source>
        <dbReference type="WBParaSite" id="TREG1_9700.1"/>
    </source>
</evidence>
<keyword evidence="3" id="KW-1185">Reference proteome</keyword>
<sequence length="1876" mass="214348">MKTPTSTLPFDCDISEPARVPLVYDGAHAETPCGNYAEAIRLLKDAVNESLYTWETFPVHLPKSVLSLSANEDSSILDVFRDNEVEKCEASARKCYRDLNKLNKSQLRDVRTDARFITPCNTFTGEVHSWKISPCILKGTRNIYKDFNKGLYTALSVLVVTSVDFIENPNFSILRSLADLGTTFRALLDLFFGWPQVNSGDIDRKLLEERLRFLICDLSVKSNQKKKLLEFWNICEEISKLSFDTCEENAGDISLPYRFLTPTRISVDLRLHDPALLERCLQVVGELRNSVRGDWFQDVREFSISQYRDEKKSVSEIKRLVLQDGMKQYAARLFDAMRHSEALFQISPGIAEVLIQEASFKLILEEAKEIFLQNWLSYRQSFDQSLRLNNPILFNTPRWRARKWYRARQEYLQAHKFDIHEYTLSKCVLSGLEQHAFLIGRDLTFLKDRECLLRDKISKSASFPDEEFVFRIPLRCLRNVYVYREDFSLPNRYQLVDTILIGHGPEENLQKPNQVPEIIRHIKRYTNQNRTTELIPLMYRYQRSSFVMNMSKTDEEDTVQSVRHFSSPSTAVSNSDFPHTSGSPSHYHEPLLGTINAAEEVNYSRFKYVMQSALVLKASTRYFMWRWLVFFLCTYSWLIRSMQCFFIIIPFQSYFSYTVLFKETPIFYVFKVEKNSGYVYYDKKHYVHTITSFLNQMWSTMHKIRENFDHRNSSSGTLRRYVRRSVHWIWIFIIRGLLTSIIVITIWPILCILCSTASIIVGLIALPIIPLISLFVHILGILFWNAYTPVLGSNRYLPLFEIIFHQFLLKTVIQFIICTLCAFILCPLWFLVHLVYSLTKYVLCSLWDGFVFHIIFKLICHIPCKEICSIKRGNDPGTVSNICLLARPEDILIVLSVQLERLELNLWKSQMESIAKKPMNVYNDFLKSFATLPLSALSDNTIADSLNTKTRYWLSLVEESFVRRAKALGVHSNSNFFRRFKLSDRNLKLTLDSGSELTKCFYNSRILRRLHLLERCVTDWWANFQLGENDYMGLCNYLLRNAFGEQFFSCITEENIAIPLQVRDASLSQRFRELMLSNFENQICAVSIHSAPGNGGQSTNVETVDQLNGECCGLIELENEDESFSLNSDILGSRSEKLSQRCTVIAAPSKNNCSNSNNEILNSDCLATLQNLVSETSHDSNNIILPTMYNDIHSGGFEVSLMKPSVIDPVSLIHFDLPNFPLSAFAPRSIRCLPSSLKSYPKRKVSSSDQCTCAKKSMSCSCIALTKSSLESNFRKTLTETWSNQSFEVDTSESSTLLLPISKHNRHHSSSKPLLSIWSVFTSEFNNVYSNIGSVERVNDDNISSLLTVEYDENQWCYSDGWCLCSATDMSDVNDKCTLAFQNIVQHIARVFHPCIITLLMHSRDRENSILDMNHPSVHKFIRQITLPPGQMKLMKKVYAERNIVMSDLTSYADSSLHQSVGQYNCFHKYNSTDVNTISLDTVNNPLNELSPSFKQQKQKLSHQMLKFPILNDELVQCDSRSQHKWYSNINVNTSNPYISNQRLGSIMNHSLYFHPNRSQNTSYDVIFDVSQSQLHFNTINQMANTGIHTSGNLVAVTNSNLADTTTYQNSGCYWSGLEITTNKYNTNMDNRDYSGGTPTPSLYGTEDAATTDDLEESEDIISMSSSINHSELVDNLLSISAHEEIINDVKNTAIRPVNFPLAVPELLTISATSAGSNDTQSQLESEIIDDFSLNGLTPSRILNPGQLLSFPVDPTPSIQSGQSTSSDHSSHDIHKLSSGGYASSPTVNSRVFFDNSPAETLIINGAFSPSNSSSRIILPQDSDVQSTEEVDSTPEENLHRENGIQRGNDDVSRPEPVDQTKNFEMNNVSYEDCRW</sequence>
<feature type="region of interest" description="Disordered" evidence="1">
    <location>
        <begin position="1748"/>
        <end position="1783"/>
    </location>
</feature>
<dbReference type="WBParaSite" id="TREG1_9700.2">
    <property type="protein sequence ID" value="TREG1_9700.2"/>
    <property type="gene ID" value="TREG1_9700"/>
</dbReference>
<evidence type="ECO:0000256" key="1">
    <source>
        <dbReference type="SAM" id="MobiDB-lite"/>
    </source>
</evidence>
<keyword evidence="2" id="KW-0472">Membrane</keyword>
<name>A0AA85KLU6_TRIRE</name>
<feature type="transmembrane region" description="Helical" evidence="2">
    <location>
        <begin position="807"/>
        <end position="831"/>
    </location>
</feature>
<dbReference type="PANTHER" id="PTHR37686:SF1">
    <property type="entry name" value="LD36006P"/>
    <property type="match status" value="1"/>
</dbReference>
<keyword evidence="2" id="KW-0812">Transmembrane</keyword>
<evidence type="ECO:0000313" key="5">
    <source>
        <dbReference type="WBParaSite" id="TREG1_9700.2"/>
    </source>
</evidence>